<dbReference type="Proteomes" id="UP001141950">
    <property type="component" value="Unassembled WGS sequence"/>
</dbReference>
<evidence type="ECO:0000256" key="2">
    <source>
        <dbReference type="ARBA" id="ARBA00022490"/>
    </source>
</evidence>
<keyword evidence="3 8" id="KW-0597">Phosphoprotein</keyword>
<dbReference type="PROSITE" id="PS01124">
    <property type="entry name" value="HTH_ARAC_FAMILY_2"/>
    <property type="match status" value="1"/>
</dbReference>
<feature type="domain" description="HTH araC/xylS-type" evidence="10">
    <location>
        <begin position="420"/>
        <end position="518"/>
    </location>
</feature>
<dbReference type="InterPro" id="IPR018062">
    <property type="entry name" value="HTH_AraC-typ_CS"/>
</dbReference>
<dbReference type="GO" id="GO:0000160">
    <property type="term" value="P:phosphorelay signal transduction system"/>
    <property type="evidence" value="ECO:0007669"/>
    <property type="project" value="UniProtKB-KW"/>
</dbReference>
<evidence type="ECO:0000256" key="9">
    <source>
        <dbReference type="SAM" id="Coils"/>
    </source>
</evidence>
<comment type="subcellular location">
    <subcellularLocation>
        <location evidence="1">Cytoplasm</location>
    </subcellularLocation>
</comment>
<evidence type="ECO:0000256" key="1">
    <source>
        <dbReference type="ARBA" id="ARBA00004496"/>
    </source>
</evidence>
<dbReference type="GO" id="GO:0003700">
    <property type="term" value="F:DNA-binding transcription factor activity"/>
    <property type="evidence" value="ECO:0007669"/>
    <property type="project" value="InterPro"/>
</dbReference>
<dbReference type="SUPFAM" id="SSF46689">
    <property type="entry name" value="Homeodomain-like"/>
    <property type="match status" value="2"/>
</dbReference>
<dbReference type="CDD" id="cd17536">
    <property type="entry name" value="REC_YesN-like"/>
    <property type="match status" value="1"/>
</dbReference>
<proteinExistence type="predicted"/>
<sequence>MFRVLLVDDEAYSRQGLKELIGWERCGFQVTGETDNGEDALDMILQQAPDVVVTDIRMPVMDGIGLIQRAVQEHKLNTKFIIVSGYGEFKYAQQAVKYGVCDFLLKPLDEVSMESTLLELKAKLEREAADAMRQRNLMSNDILGALIKGEFTEREAEEWQAVLGFPPKVRLHYLFIELNEPEIRFTERRPETAIDVRSWLHETLEQIAPACPPLLTLQHRGRLGVIVGELPENWSVGRLARTLQSKLQQQSGCPVCIYIGEPVDRLADLKQAYATAKDAMNYKFMDDSRHVFDFAELRGIQPNGIIMDNSWFANLTESMEENDEQAITQSVEQLFRQFRSGYYAPEAVRTSLHRCVSEALAMLHRMKVDTEAMTYKEPMLSWHDRNVTGPLLKELFGRFIQECSRLAAEQRKDFAKGGIQKMKSYIDAHYASNISLKSIAAKFYMNPVYLGQLFKKTYGTYFNDYVLHLRVNEAKRLLRLTDNRVYEIADKVGFNNVEYFVSQFEKLERMTPTEYRNSLS</sequence>
<evidence type="ECO:0000259" key="11">
    <source>
        <dbReference type="PROSITE" id="PS50110"/>
    </source>
</evidence>
<dbReference type="Gene3D" id="3.40.50.2300">
    <property type="match status" value="1"/>
</dbReference>
<gene>
    <name evidence="12" type="ORF">NQZ67_14540</name>
</gene>
<dbReference type="InterPro" id="IPR051552">
    <property type="entry name" value="HptR"/>
</dbReference>
<evidence type="ECO:0000256" key="6">
    <source>
        <dbReference type="ARBA" id="ARBA00023125"/>
    </source>
</evidence>
<accession>A0A9X2S9G4</accession>
<dbReference type="EMBL" id="JANIPJ010000009">
    <property type="protein sequence ID" value="MCR2805101.1"/>
    <property type="molecule type" value="Genomic_DNA"/>
</dbReference>
<dbReference type="InterPro" id="IPR041522">
    <property type="entry name" value="CdaR_GGDEF"/>
</dbReference>
<comment type="caution">
    <text evidence="12">The sequence shown here is derived from an EMBL/GenBank/DDBJ whole genome shotgun (WGS) entry which is preliminary data.</text>
</comment>
<keyword evidence="13" id="KW-1185">Reference proteome</keyword>
<dbReference type="InterPro" id="IPR009057">
    <property type="entry name" value="Homeodomain-like_sf"/>
</dbReference>
<dbReference type="GO" id="GO:0043565">
    <property type="term" value="F:sequence-specific DNA binding"/>
    <property type="evidence" value="ECO:0007669"/>
    <property type="project" value="InterPro"/>
</dbReference>
<evidence type="ECO:0000313" key="12">
    <source>
        <dbReference type="EMBL" id="MCR2805101.1"/>
    </source>
</evidence>
<evidence type="ECO:0000313" key="13">
    <source>
        <dbReference type="Proteomes" id="UP001141950"/>
    </source>
</evidence>
<dbReference type="PROSITE" id="PS50110">
    <property type="entry name" value="RESPONSE_REGULATORY"/>
    <property type="match status" value="1"/>
</dbReference>
<dbReference type="AlphaFoldDB" id="A0A9X2S9G4"/>
<dbReference type="SMART" id="SM00342">
    <property type="entry name" value="HTH_ARAC"/>
    <property type="match status" value="1"/>
</dbReference>
<dbReference type="Gene3D" id="1.10.10.60">
    <property type="entry name" value="Homeodomain-like"/>
    <property type="match status" value="2"/>
</dbReference>
<reference evidence="12" key="1">
    <citation type="submission" date="2022-08" db="EMBL/GenBank/DDBJ databases">
        <title>The genomic sequence of strain Paenibacillus sp. SCIV0701.</title>
        <authorList>
            <person name="Zhao H."/>
        </authorList>
    </citation>
    <scope>NUCLEOTIDE SEQUENCE</scope>
    <source>
        <strain evidence="12">SCIV0701</strain>
    </source>
</reference>
<feature type="modified residue" description="4-aspartylphosphate" evidence="8">
    <location>
        <position position="55"/>
    </location>
</feature>
<dbReference type="InterPro" id="IPR011006">
    <property type="entry name" value="CheY-like_superfamily"/>
</dbReference>
<dbReference type="SUPFAM" id="SSF52172">
    <property type="entry name" value="CheY-like"/>
    <property type="match status" value="1"/>
</dbReference>
<name>A0A9X2S9G4_9BACL</name>
<dbReference type="InterPro" id="IPR018060">
    <property type="entry name" value="HTH_AraC"/>
</dbReference>
<feature type="coiled-coil region" evidence="9">
    <location>
        <begin position="114"/>
        <end position="141"/>
    </location>
</feature>
<keyword evidence="7" id="KW-0804">Transcription</keyword>
<evidence type="ECO:0000256" key="4">
    <source>
        <dbReference type="ARBA" id="ARBA00023012"/>
    </source>
</evidence>
<dbReference type="PANTHER" id="PTHR42713:SF3">
    <property type="entry name" value="TRANSCRIPTIONAL REGULATORY PROTEIN HPTR"/>
    <property type="match status" value="1"/>
</dbReference>
<evidence type="ECO:0000256" key="5">
    <source>
        <dbReference type="ARBA" id="ARBA00023015"/>
    </source>
</evidence>
<evidence type="ECO:0000256" key="3">
    <source>
        <dbReference type="ARBA" id="ARBA00022553"/>
    </source>
</evidence>
<protein>
    <submittedName>
        <fullName evidence="12">Response regulator transcription factor</fullName>
    </submittedName>
</protein>
<dbReference type="RefSeq" id="WP_257446932.1">
    <property type="nucleotide sequence ID" value="NZ_JANIPJ010000009.1"/>
</dbReference>
<keyword evidence="6" id="KW-0238">DNA-binding</keyword>
<dbReference type="PROSITE" id="PS00041">
    <property type="entry name" value="HTH_ARAC_FAMILY_1"/>
    <property type="match status" value="1"/>
</dbReference>
<dbReference type="PANTHER" id="PTHR42713">
    <property type="entry name" value="HISTIDINE KINASE-RELATED"/>
    <property type="match status" value="1"/>
</dbReference>
<keyword evidence="9" id="KW-0175">Coiled coil</keyword>
<organism evidence="12 13">
    <name type="scientific">Paenibacillus soyae</name>
    <dbReference type="NCBI Taxonomy" id="2969249"/>
    <lineage>
        <taxon>Bacteria</taxon>
        <taxon>Bacillati</taxon>
        <taxon>Bacillota</taxon>
        <taxon>Bacilli</taxon>
        <taxon>Bacillales</taxon>
        <taxon>Paenibacillaceae</taxon>
        <taxon>Paenibacillus</taxon>
    </lineage>
</organism>
<keyword evidence="2" id="KW-0963">Cytoplasm</keyword>
<evidence type="ECO:0000256" key="8">
    <source>
        <dbReference type="PROSITE-ProRule" id="PRU00169"/>
    </source>
</evidence>
<dbReference type="GO" id="GO:0005737">
    <property type="term" value="C:cytoplasm"/>
    <property type="evidence" value="ECO:0007669"/>
    <property type="project" value="UniProtKB-SubCell"/>
</dbReference>
<dbReference type="InterPro" id="IPR001789">
    <property type="entry name" value="Sig_transdc_resp-reg_receiver"/>
</dbReference>
<dbReference type="Pfam" id="PF00072">
    <property type="entry name" value="Response_reg"/>
    <property type="match status" value="1"/>
</dbReference>
<evidence type="ECO:0000256" key="7">
    <source>
        <dbReference type="ARBA" id="ARBA00023163"/>
    </source>
</evidence>
<dbReference type="Pfam" id="PF12833">
    <property type="entry name" value="HTH_18"/>
    <property type="match status" value="1"/>
</dbReference>
<dbReference type="Pfam" id="PF17853">
    <property type="entry name" value="GGDEF_2"/>
    <property type="match status" value="1"/>
</dbReference>
<evidence type="ECO:0000259" key="10">
    <source>
        <dbReference type="PROSITE" id="PS01124"/>
    </source>
</evidence>
<feature type="domain" description="Response regulatory" evidence="11">
    <location>
        <begin position="3"/>
        <end position="121"/>
    </location>
</feature>
<keyword evidence="5" id="KW-0805">Transcription regulation</keyword>
<keyword evidence="4" id="KW-0902">Two-component regulatory system</keyword>
<dbReference type="SMART" id="SM00448">
    <property type="entry name" value="REC"/>
    <property type="match status" value="1"/>
</dbReference>